<organism evidence="3 4">
    <name type="scientific">Denitrobacterium detoxificans</name>
    <dbReference type="NCBI Taxonomy" id="79604"/>
    <lineage>
        <taxon>Bacteria</taxon>
        <taxon>Bacillati</taxon>
        <taxon>Actinomycetota</taxon>
        <taxon>Coriobacteriia</taxon>
        <taxon>Eggerthellales</taxon>
        <taxon>Eggerthellaceae</taxon>
        <taxon>Denitrobacterium</taxon>
    </lineage>
</organism>
<evidence type="ECO:0000256" key="2">
    <source>
        <dbReference type="SAM" id="Phobius"/>
    </source>
</evidence>
<dbReference type="InterPro" id="IPR025098">
    <property type="entry name" value="DUF4013"/>
</dbReference>
<dbReference type="RefSeq" id="WP_066660638.1">
    <property type="nucleotide sequence ID" value="NZ_CP011402.1"/>
</dbReference>
<feature type="transmembrane region" description="Helical" evidence="2">
    <location>
        <begin position="115"/>
        <end position="141"/>
    </location>
</feature>
<keyword evidence="2" id="KW-0472">Membrane</keyword>
<dbReference type="Pfam" id="PF13197">
    <property type="entry name" value="DUF4013"/>
    <property type="match status" value="1"/>
</dbReference>
<evidence type="ECO:0000313" key="4">
    <source>
        <dbReference type="Proteomes" id="UP000182975"/>
    </source>
</evidence>
<sequence>MQAGYFSTAWADIKSTQGWFGKMCLLALLQFVPVFGQIVLLGYAYGWARDIAWNVHKPLPARIFANEDGKLYRRGWFLFLVALVISLVPMVFLIISDVLSATSSVASYASYGVNAGAGAAAGFSMLFYLIYLVATFAAMFFTWVGSMRASIYDNISAGLQFGQIWKMMRRDGGGLFRIFGMNLIFGLIFGIILFVLSMIVFAICFASVAPQIASLGGSPYYDYSYPYSVTGSNQFAAVLSAILPMLGILFVFIIILVYICCVFDSFMAILTARALGYWTRQFDVAQWGAQADPMPFEAQQQAPYQTYQQPYQAQQPQAQPVQQPQAQPTQAAPVAQPTQPAAAPVAQQEAPAAQPAPQVAPTTPVVATAPVVVPAPEAPAAPAPEASAAEPAAPVVEAPAVPAPAAEEASAPAQPQSAPAEGESSEGSAPTA</sequence>
<feature type="transmembrane region" description="Helical" evidence="2">
    <location>
        <begin position="20"/>
        <end position="45"/>
    </location>
</feature>
<dbReference type="EMBL" id="FOEC01000010">
    <property type="protein sequence ID" value="SEO89309.1"/>
    <property type="molecule type" value="Genomic_DNA"/>
</dbReference>
<feature type="region of interest" description="Disordered" evidence="1">
    <location>
        <begin position="377"/>
        <end position="432"/>
    </location>
</feature>
<proteinExistence type="predicted"/>
<reference evidence="4" key="1">
    <citation type="submission" date="2016-10" db="EMBL/GenBank/DDBJ databases">
        <authorList>
            <person name="Varghese N."/>
        </authorList>
    </citation>
    <scope>NUCLEOTIDE SEQUENCE [LARGE SCALE GENOMIC DNA]</scope>
    <source>
        <strain evidence="4">DSM 21843</strain>
    </source>
</reference>
<evidence type="ECO:0000256" key="1">
    <source>
        <dbReference type="SAM" id="MobiDB-lite"/>
    </source>
</evidence>
<evidence type="ECO:0000313" key="3">
    <source>
        <dbReference type="EMBL" id="SEO89309.1"/>
    </source>
</evidence>
<feature type="transmembrane region" description="Helical" evidence="2">
    <location>
        <begin position="235"/>
        <end position="263"/>
    </location>
</feature>
<gene>
    <name evidence="3" type="ORF">SAMN02910314_01523</name>
</gene>
<accession>A0A1H8TDY0</accession>
<feature type="compositionally biased region" description="Low complexity" evidence="1">
    <location>
        <begin position="383"/>
        <end position="432"/>
    </location>
</feature>
<dbReference type="OrthoDB" id="3181212at2"/>
<name>A0A1H8TDY0_9ACTN</name>
<evidence type="ECO:0008006" key="5">
    <source>
        <dbReference type="Google" id="ProtNLM"/>
    </source>
</evidence>
<feature type="transmembrane region" description="Helical" evidence="2">
    <location>
        <begin position="175"/>
        <end position="208"/>
    </location>
</feature>
<feature type="region of interest" description="Disordered" evidence="1">
    <location>
        <begin position="308"/>
        <end position="359"/>
    </location>
</feature>
<dbReference type="AlphaFoldDB" id="A0A1H8TDY0"/>
<keyword evidence="2" id="KW-1133">Transmembrane helix</keyword>
<feature type="transmembrane region" description="Helical" evidence="2">
    <location>
        <begin position="76"/>
        <end position="95"/>
    </location>
</feature>
<keyword evidence="4" id="KW-1185">Reference proteome</keyword>
<dbReference type="Proteomes" id="UP000182975">
    <property type="component" value="Unassembled WGS sequence"/>
</dbReference>
<keyword evidence="2" id="KW-0812">Transmembrane</keyword>
<protein>
    <recommendedName>
        <fullName evidence="5">DUF4013 domain-containing protein</fullName>
    </recommendedName>
</protein>